<sequence length="74" mass="8356">MTGPIIRLTSVITCSKDNSVASTVVKVVEDLTLLCFLRDRNLVALMRRIRSTRHNKATHFQGKSRACALRNKDQ</sequence>
<dbReference type="EMBL" id="JBBPBM010000020">
    <property type="protein sequence ID" value="KAK8551768.1"/>
    <property type="molecule type" value="Genomic_DNA"/>
</dbReference>
<proteinExistence type="predicted"/>
<name>A0ABR2E5J0_9ROSI</name>
<comment type="caution">
    <text evidence="1">The sequence shown here is derived from an EMBL/GenBank/DDBJ whole genome shotgun (WGS) entry which is preliminary data.</text>
</comment>
<dbReference type="Proteomes" id="UP001472677">
    <property type="component" value="Unassembled WGS sequence"/>
</dbReference>
<evidence type="ECO:0000313" key="1">
    <source>
        <dbReference type="EMBL" id="KAK8551768.1"/>
    </source>
</evidence>
<gene>
    <name evidence="1" type="ORF">V6N12_040391</name>
</gene>
<accession>A0ABR2E5J0</accession>
<evidence type="ECO:0000313" key="2">
    <source>
        <dbReference type="Proteomes" id="UP001472677"/>
    </source>
</evidence>
<keyword evidence="2" id="KW-1185">Reference proteome</keyword>
<reference evidence="1 2" key="1">
    <citation type="journal article" date="2024" name="G3 (Bethesda)">
        <title>Genome assembly of Hibiscus sabdariffa L. provides insights into metabolisms of medicinal natural products.</title>
        <authorList>
            <person name="Kim T."/>
        </authorList>
    </citation>
    <scope>NUCLEOTIDE SEQUENCE [LARGE SCALE GENOMIC DNA]</scope>
    <source>
        <strain evidence="1">TK-2024</strain>
        <tissue evidence="1">Old leaves</tissue>
    </source>
</reference>
<protein>
    <submittedName>
        <fullName evidence="1">Uncharacterized protein</fullName>
    </submittedName>
</protein>
<organism evidence="1 2">
    <name type="scientific">Hibiscus sabdariffa</name>
    <name type="common">roselle</name>
    <dbReference type="NCBI Taxonomy" id="183260"/>
    <lineage>
        <taxon>Eukaryota</taxon>
        <taxon>Viridiplantae</taxon>
        <taxon>Streptophyta</taxon>
        <taxon>Embryophyta</taxon>
        <taxon>Tracheophyta</taxon>
        <taxon>Spermatophyta</taxon>
        <taxon>Magnoliopsida</taxon>
        <taxon>eudicotyledons</taxon>
        <taxon>Gunneridae</taxon>
        <taxon>Pentapetalae</taxon>
        <taxon>rosids</taxon>
        <taxon>malvids</taxon>
        <taxon>Malvales</taxon>
        <taxon>Malvaceae</taxon>
        <taxon>Malvoideae</taxon>
        <taxon>Hibiscus</taxon>
    </lineage>
</organism>